<accession>A0ABP0L4L9</accession>
<dbReference type="EMBL" id="CAXAMM010014559">
    <property type="protein sequence ID" value="CAK9034096.1"/>
    <property type="molecule type" value="Genomic_DNA"/>
</dbReference>
<evidence type="ECO:0000256" key="7">
    <source>
        <dbReference type="SAM" id="Phobius"/>
    </source>
</evidence>
<evidence type="ECO:0000256" key="6">
    <source>
        <dbReference type="SAM" id="MobiDB-lite"/>
    </source>
</evidence>
<protein>
    <submittedName>
        <fullName evidence="9">Protein TAPT1 homolog</fullName>
    </submittedName>
</protein>
<dbReference type="InterPro" id="IPR008010">
    <property type="entry name" value="Tatp1"/>
</dbReference>
<feature type="transmembrane region" description="Helical" evidence="7">
    <location>
        <begin position="867"/>
        <end position="894"/>
    </location>
</feature>
<dbReference type="Gene3D" id="1.20.120.350">
    <property type="entry name" value="Voltage-gated potassium channels. Chain C"/>
    <property type="match status" value="1"/>
</dbReference>
<feature type="transmembrane region" description="Helical" evidence="7">
    <location>
        <begin position="481"/>
        <end position="504"/>
    </location>
</feature>
<evidence type="ECO:0000256" key="4">
    <source>
        <dbReference type="ARBA" id="ARBA00022989"/>
    </source>
</evidence>
<dbReference type="SUPFAM" id="SSF81324">
    <property type="entry name" value="Voltage-gated potassium channels"/>
    <property type="match status" value="1"/>
</dbReference>
<reference evidence="9 10" key="1">
    <citation type="submission" date="2024-02" db="EMBL/GenBank/DDBJ databases">
        <authorList>
            <person name="Chen Y."/>
            <person name="Shah S."/>
            <person name="Dougan E. K."/>
            <person name="Thang M."/>
            <person name="Chan C."/>
        </authorList>
    </citation>
    <scope>NUCLEOTIDE SEQUENCE [LARGE SCALE GENOMIC DNA]</scope>
</reference>
<dbReference type="InterPro" id="IPR027359">
    <property type="entry name" value="Volt_channel_dom_sf"/>
</dbReference>
<feature type="transmembrane region" description="Helical" evidence="7">
    <location>
        <begin position="944"/>
        <end position="963"/>
    </location>
</feature>
<gene>
    <name evidence="9" type="ORF">SCF082_LOCUS20755</name>
</gene>
<evidence type="ECO:0000256" key="2">
    <source>
        <dbReference type="ARBA" id="ARBA00008803"/>
    </source>
</evidence>
<feature type="compositionally biased region" description="Basic and acidic residues" evidence="6">
    <location>
        <begin position="716"/>
        <end position="726"/>
    </location>
</feature>
<feature type="transmembrane region" description="Helical" evidence="7">
    <location>
        <begin position="837"/>
        <end position="855"/>
    </location>
</feature>
<dbReference type="PANTHER" id="PTHR13317">
    <property type="entry name" value="TRANSMEMBRANE ANTERIOR POSTERIOR TRANSFORMATION PROTEIN 1 HOMOLOG"/>
    <property type="match status" value="1"/>
</dbReference>
<keyword evidence="10" id="KW-1185">Reference proteome</keyword>
<dbReference type="PANTHER" id="PTHR13317:SF4">
    <property type="entry name" value="TRANSMEMBRANE ANTERIOR POSTERIOR TRANSFORMATION PROTEIN 1 HOMOLOG"/>
    <property type="match status" value="1"/>
</dbReference>
<feature type="transmembrane region" description="Helical" evidence="7">
    <location>
        <begin position="295"/>
        <end position="314"/>
    </location>
</feature>
<evidence type="ECO:0000256" key="1">
    <source>
        <dbReference type="ARBA" id="ARBA00004141"/>
    </source>
</evidence>
<feature type="compositionally biased region" description="Basic and acidic residues" evidence="6">
    <location>
        <begin position="562"/>
        <end position="574"/>
    </location>
</feature>
<dbReference type="Pfam" id="PF05346">
    <property type="entry name" value="DUF747"/>
    <property type="match status" value="1"/>
</dbReference>
<feature type="domain" description="Ion transport" evidence="8">
    <location>
        <begin position="800"/>
        <end position="1002"/>
    </location>
</feature>
<feature type="transmembrane region" description="Helical" evidence="7">
    <location>
        <begin position="334"/>
        <end position="357"/>
    </location>
</feature>
<feature type="transmembrane region" description="Helical" evidence="7">
    <location>
        <begin position="800"/>
        <end position="817"/>
    </location>
</feature>
<feature type="region of interest" description="Disordered" evidence="6">
    <location>
        <begin position="33"/>
        <end position="54"/>
    </location>
</feature>
<evidence type="ECO:0000259" key="8">
    <source>
        <dbReference type="Pfam" id="PF00520"/>
    </source>
</evidence>
<evidence type="ECO:0000256" key="5">
    <source>
        <dbReference type="ARBA" id="ARBA00023136"/>
    </source>
</evidence>
<organism evidence="9 10">
    <name type="scientific">Durusdinium trenchii</name>
    <dbReference type="NCBI Taxonomy" id="1381693"/>
    <lineage>
        <taxon>Eukaryota</taxon>
        <taxon>Sar</taxon>
        <taxon>Alveolata</taxon>
        <taxon>Dinophyceae</taxon>
        <taxon>Suessiales</taxon>
        <taxon>Symbiodiniaceae</taxon>
        <taxon>Durusdinium</taxon>
    </lineage>
</organism>
<feature type="region of interest" description="Disordered" evidence="6">
    <location>
        <begin position="704"/>
        <end position="728"/>
    </location>
</feature>
<comment type="similarity">
    <text evidence="2">Belongs to the TAPT1 family.</text>
</comment>
<dbReference type="Pfam" id="PF00520">
    <property type="entry name" value="Ion_trans"/>
    <property type="match status" value="1"/>
</dbReference>
<feature type="region of interest" description="Disordered" evidence="6">
    <location>
        <begin position="547"/>
        <end position="578"/>
    </location>
</feature>
<feature type="region of interest" description="Disordered" evidence="6">
    <location>
        <begin position="626"/>
        <end position="672"/>
    </location>
</feature>
<keyword evidence="3 7" id="KW-0812">Transmembrane</keyword>
<keyword evidence="5 7" id="KW-0472">Membrane</keyword>
<keyword evidence="4 7" id="KW-1133">Transmembrane helix</keyword>
<comment type="subcellular location">
    <subcellularLocation>
        <location evidence="1">Membrane</location>
        <topology evidence="1">Multi-pass membrane protein</topology>
    </subcellularLocation>
</comment>
<proteinExistence type="inferred from homology"/>
<name>A0ABP0L4L9_9DINO</name>
<evidence type="ECO:0000313" key="9">
    <source>
        <dbReference type="EMBL" id="CAK9034096.1"/>
    </source>
</evidence>
<dbReference type="Proteomes" id="UP001642464">
    <property type="component" value="Unassembled WGS sequence"/>
</dbReference>
<feature type="transmembrane region" description="Helical" evidence="7">
    <location>
        <begin position="449"/>
        <end position="469"/>
    </location>
</feature>
<sequence length="1017" mass="114383">MTTRPFVRATHWVLMARSRRQWRLAAVLPRRCGASAGDQGRRTSASPSGACAAPRRRLHFQASSRSTTPSLWIKKQSMALALPNHPDRHGHSVPVPPVAPVAPSPNFWWWLSDETRSRPDEAQLPKVPRSHLLEVARVPLRLEKVLAFGFLLCFDILLHELSFTPLQVLCALLRQVFRTNRASRRAAPAVTITEKCDLIRLSLLLANVALQSMFFSNSWVYHYIRGESFLKLYVFFNMLELAERWLRSVGVDLFDLLAARATGASGGAGAVELLPQYLLVLSYCFIHSSMHMLRVLLLTVAINTSSSAVFLIIVTNNFAEIKSTVFKRYEVKSLFPIITSDMVERFYLALDILFVLLRLATSDRRGLASAVQITSWLLLLVGIELGTDWVKFCLIMKFSELPVSVLENYQQVLIADLLVCRMPHTARDARPPSLPCMPFRGVQSFSHVVARRIGFSGLPLSTLVLSHLLHANLACQGPGVLLYLLLALILTLAKVLLSVLLLGLAARRRNSIARGLELFGKIKDRFVAVAGLDARFAAGEPECAAGSAQVAEEGQRRSGGAELEKMDRSKDEGGRIQSPEAEGVRACCCAIERSYEKHLHEDLQQLRETLRNDLQQLLDQQTRSLERLVKESPNAPRLSKMLTPPKRQEEVNPWNPVKSNKRPSEEKEHPLSVPKIDEDFPVEDTEVLTDVLPAVTVRKLDLGPSKKQESWGSPERAPETAAREGPRQSMFMRFKEGVQDFLQQPERSSERQAHLVRRKKPGLYGEDEQEEMKLDEEAYDVMNFYKRHGWAQALARSERFERITLFIISINAIYIGIDADNNTAPTLIESPWPYQLFDHLFCIFFSFELAVRFMAFENKRNCLRDAWFVFDTILVMLMVFETWLLSIGLLIAGAAESGNSLPTGPLRLLRLLRLSRLVRILRSLPELLTLVNGMRAASRAVTSALMLILGMNYVFSIVINMFLSDVTSSEVIVQKFSTLGLSMWSLLLHGTLLDGISDILEEVRALETQGGAESEDV</sequence>
<dbReference type="InterPro" id="IPR005821">
    <property type="entry name" value="Ion_trans_dom"/>
</dbReference>
<comment type="caution">
    <text evidence="9">The sequence shown here is derived from an EMBL/GenBank/DDBJ whole genome shotgun (WGS) entry which is preliminary data.</text>
</comment>
<evidence type="ECO:0000313" key="10">
    <source>
        <dbReference type="Proteomes" id="UP001642464"/>
    </source>
</evidence>
<evidence type="ECO:0000256" key="3">
    <source>
        <dbReference type="ARBA" id="ARBA00022692"/>
    </source>
</evidence>
<feature type="compositionally biased region" description="Basic and acidic residues" evidence="6">
    <location>
        <begin position="662"/>
        <end position="672"/>
    </location>
</feature>